<feature type="domain" description="Helicase C-terminal" evidence="7">
    <location>
        <begin position="220"/>
        <end position="383"/>
    </location>
</feature>
<keyword evidence="4" id="KW-0067">ATP-binding</keyword>
<feature type="domain" description="Helicase ATP-binding" evidence="6">
    <location>
        <begin position="26"/>
        <end position="193"/>
    </location>
</feature>
<organism evidence="8 9">
    <name type="scientific">Sediminibacillus dalangtanensis</name>
    <dbReference type="NCBI Taxonomy" id="2729421"/>
    <lineage>
        <taxon>Bacteria</taxon>
        <taxon>Bacillati</taxon>
        <taxon>Bacillota</taxon>
        <taxon>Bacilli</taxon>
        <taxon>Bacillales</taxon>
        <taxon>Bacillaceae</taxon>
        <taxon>Sediminibacillus</taxon>
    </lineage>
</organism>
<dbReference type="PROSITE" id="PS51192">
    <property type="entry name" value="HELICASE_ATP_BIND_1"/>
    <property type="match status" value="1"/>
</dbReference>
<evidence type="ECO:0000256" key="3">
    <source>
        <dbReference type="ARBA" id="ARBA00022806"/>
    </source>
</evidence>
<dbReference type="InterPro" id="IPR002464">
    <property type="entry name" value="DNA/RNA_helicase_DEAH_CS"/>
</dbReference>
<dbReference type="PROSITE" id="PS51194">
    <property type="entry name" value="HELICASE_CTER"/>
    <property type="match status" value="1"/>
</dbReference>
<dbReference type="PROSITE" id="PS00690">
    <property type="entry name" value="DEAH_ATP_HELICASE"/>
    <property type="match status" value="1"/>
</dbReference>
<evidence type="ECO:0000313" key="8">
    <source>
        <dbReference type="EMBL" id="QTM99687.1"/>
    </source>
</evidence>
<dbReference type="SUPFAM" id="SSF52540">
    <property type="entry name" value="P-loop containing nucleoside triphosphate hydrolases"/>
    <property type="match status" value="1"/>
</dbReference>
<dbReference type="InterPro" id="IPR001650">
    <property type="entry name" value="Helicase_C-like"/>
</dbReference>
<dbReference type="SMART" id="SM00490">
    <property type="entry name" value="HELICc"/>
    <property type="match status" value="1"/>
</dbReference>
<dbReference type="PANTHER" id="PTHR13710">
    <property type="entry name" value="DNA HELICASE RECQ FAMILY MEMBER"/>
    <property type="match status" value="1"/>
</dbReference>
<evidence type="ECO:0000256" key="5">
    <source>
        <dbReference type="ARBA" id="ARBA00023125"/>
    </source>
</evidence>
<keyword evidence="5" id="KW-0238">DNA-binding</keyword>
<dbReference type="EC" id="3.6.4.12" evidence="8"/>
<evidence type="ECO:0000256" key="4">
    <source>
        <dbReference type="ARBA" id="ARBA00022840"/>
    </source>
</evidence>
<dbReference type="GO" id="GO:0003678">
    <property type="term" value="F:DNA helicase activity"/>
    <property type="evidence" value="ECO:0007669"/>
    <property type="project" value="UniProtKB-EC"/>
</dbReference>
<proteinExistence type="predicted"/>
<dbReference type="NCBIfam" id="TIGR00614">
    <property type="entry name" value="recQ_fam"/>
    <property type="match status" value="1"/>
</dbReference>
<dbReference type="InterPro" id="IPR027417">
    <property type="entry name" value="P-loop_NTPase"/>
</dbReference>
<dbReference type="Pfam" id="PF00270">
    <property type="entry name" value="DEAD"/>
    <property type="match status" value="1"/>
</dbReference>
<dbReference type="InterPro" id="IPR014001">
    <property type="entry name" value="Helicase_ATP-bd"/>
</dbReference>
<dbReference type="InterPro" id="IPR011545">
    <property type="entry name" value="DEAD/DEAH_box_helicase_dom"/>
</dbReference>
<evidence type="ECO:0000259" key="7">
    <source>
        <dbReference type="PROSITE" id="PS51194"/>
    </source>
</evidence>
<evidence type="ECO:0000256" key="1">
    <source>
        <dbReference type="ARBA" id="ARBA00022741"/>
    </source>
</evidence>
<dbReference type="InterPro" id="IPR004589">
    <property type="entry name" value="DNA_helicase_ATP-dep_RecQ"/>
</dbReference>
<dbReference type="CDD" id="cd17920">
    <property type="entry name" value="DEXHc_RecQ"/>
    <property type="match status" value="1"/>
</dbReference>
<keyword evidence="1" id="KW-0547">Nucleotide-binding</keyword>
<dbReference type="Pfam" id="PF00271">
    <property type="entry name" value="Helicase_C"/>
    <property type="match status" value="1"/>
</dbReference>
<dbReference type="Gene3D" id="3.40.50.300">
    <property type="entry name" value="P-loop containing nucleotide triphosphate hydrolases"/>
    <property type="match status" value="2"/>
</dbReference>
<dbReference type="PANTHER" id="PTHR13710:SF84">
    <property type="entry name" value="ATP-DEPENDENT DNA HELICASE RECS-RELATED"/>
    <property type="match status" value="1"/>
</dbReference>
<dbReference type="GO" id="GO:0016787">
    <property type="term" value="F:hydrolase activity"/>
    <property type="evidence" value="ECO:0007669"/>
    <property type="project" value="UniProtKB-KW"/>
</dbReference>
<name>A0ABX7VZ40_9BACI</name>
<evidence type="ECO:0000259" key="6">
    <source>
        <dbReference type="PROSITE" id="PS51192"/>
    </source>
</evidence>
<evidence type="ECO:0000313" key="9">
    <source>
        <dbReference type="Proteomes" id="UP000665043"/>
    </source>
</evidence>
<dbReference type="Proteomes" id="UP000665043">
    <property type="component" value="Chromosome"/>
</dbReference>
<dbReference type="SMART" id="SM00487">
    <property type="entry name" value="DEXDc"/>
    <property type="match status" value="1"/>
</dbReference>
<keyword evidence="9" id="KW-1185">Reference proteome</keyword>
<protein>
    <submittedName>
        <fullName evidence="8">RecQ family ATP-dependent DNA helicase</fullName>
        <ecNumber evidence="8">3.6.4.12</ecNumber>
    </submittedName>
</protein>
<keyword evidence="2 8" id="KW-0378">Hydrolase</keyword>
<evidence type="ECO:0000256" key="2">
    <source>
        <dbReference type="ARBA" id="ARBA00022801"/>
    </source>
</evidence>
<sequence>MTDSLKSALEKYFGHQTFREGQREIIEDVLLGKDVLGILPTGSGKSVCYQLPARMMPGAVLVISPLISLMMDQEKQLAAAGYKDVIAFNSFLSLQKKQKAYRNLSAYKLIYASPEMLQKKGFVKKLSEMNISLFVVDEAHCISQWGHEFRPDYLKLHQTIEALKHPPVLALSATATPEVQKDISVQLRKPAMARHIYPMDRENITFQVDKLEDPSEKMKRISNVLEAHPVPTMIYFSSRNWTEKAAAELSAALPNMDIAFYHGGMEQSDRILIQQQFMNDQLDVICCTSAFGMGINKQNIRLVIHFHLPPQIESFIQEVGRAGRDGLSSVSLVLLSPNDDLLPRKLIQSELPDKEEIDRVLHYIKSKIQQGVYHLPEQDTFLESLQISETKWRFMRYHFENHGMMDNNQIVSTFEWENIEEKISRVAAQRTKYKLSKVKELLWWAEQSECRRKALFAPFQDTIKQPTYRCCDKCDFKFSEWSPVTKVTSKFESFNWKQAFKQIMLQGDSDEKIKSG</sequence>
<dbReference type="EMBL" id="CP046956">
    <property type="protein sequence ID" value="QTM99687.1"/>
    <property type="molecule type" value="Genomic_DNA"/>
</dbReference>
<keyword evidence="3 8" id="KW-0347">Helicase</keyword>
<dbReference type="RefSeq" id="WP_209364857.1">
    <property type="nucleotide sequence ID" value="NZ_CP046956.1"/>
</dbReference>
<reference evidence="8 9" key="1">
    <citation type="submission" date="2019-12" db="EMBL/GenBank/DDBJ databases">
        <title>The whole genome sequencing of a strain isolated from a Mars analog, Dalangtan Playa.</title>
        <authorList>
            <person name="Huang T."/>
        </authorList>
    </citation>
    <scope>NUCLEOTIDE SEQUENCE [LARGE SCALE GENOMIC DNA]</scope>
    <source>
        <strain evidence="8 9">DP4-553-S</strain>
    </source>
</reference>
<accession>A0ABX7VZ40</accession>
<gene>
    <name evidence="8" type="ORF">ERJ70_10465</name>
</gene>